<name>A0A7C0ZE58_UNCW3</name>
<evidence type="ECO:0000259" key="3">
    <source>
        <dbReference type="Pfam" id="PF00889"/>
    </source>
</evidence>
<dbReference type="AlphaFoldDB" id="A0A7C0ZE58"/>
<evidence type="ECO:0000256" key="2">
    <source>
        <dbReference type="ARBA" id="ARBA00022917"/>
    </source>
</evidence>
<evidence type="ECO:0000256" key="1">
    <source>
        <dbReference type="ARBA" id="ARBA00022768"/>
    </source>
</evidence>
<comment type="caution">
    <text evidence="4">The sequence shown here is derived from an EMBL/GenBank/DDBJ whole genome shotgun (WGS) entry which is preliminary data.</text>
</comment>
<dbReference type="GO" id="GO:0003746">
    <property type="term" value="F:translation elongation factor activity"/>
    <property type="evidence" value="ECO:0007669"/>
    <property type="project" value="UniProtKB-KW"/>
</dbReference>
<dbReference type="PANTHER" id="PTHR11741:SF0">
    <property type="entry name" value="ELONGATION FACTOR TS, MITOCHONDRIAL"/>
    <property type="match status" value="1"/>
</dbReference>
<dbReference type="HAMAP" id="MF_00050">
    <property type="entry name" value="EF_Ts"/>
    <property type="match status" value="1"/>
</dbReference>
<dbReference type="SUPFAM" id="SSF54713">
    <property type="entry name" value="Elongation factor Ts (EF-Ts), dimerisation domain"/>
    <property type="match status" value="1"/>
</dbReference>
<proteinExistence type="inferred from homology"/>
<dbReference type="InterPro" id="IPR036402">
    <property type="entry name" value="EF-Ts_dimer_sf"/>
</dbReference>
<sequence>AMSMGKPEHVVEKIVQSKLENFLKEKVLLEQPYFRDNKKTIEEFVKENIAKFGENITIKRFVRFELGE</sequence>
<dbReference type="InterPro" id="IPR001816">
    <property type="entry name" value="Transl_elong_EFTs/EF1B"/>
</dbReference>
<reference evidence="4" key="1">
    <citation type="journal article" date="2020" name="mSystems">
        <title>Genome- and Community-Level Interaction Insights into Carbon Utilization and Element Cycling Functions of Hydrothermarchaeota in Hydrothermal Sediment.</title>
        <authorList>
            <person name="Zhou Z."/>
            <person name="Liu Y."/>
            <person name="Xu W."/>
            <person name="Pan J."/>
            <person name="Luo Z.H."/>
            <person name="Li M."/>
        </authorList>
    </citation>
    <scope>NUCLEOTIDE SEQUENCE [LARGE SCALE GENOMIC DNA]</scope>
    <source>
        <strain evidence="4">HyVt-102</strain>
    </source>
</reference>
<feature type="domain" description="Translation elongation factor EFTs/EF1B dimerisation" evidence="3">
    <location>
        <begin position="3"/>
        <end position="68"/>
    </location>
</feature>
<gene>
    <name evidence="4" type="primary">tsf</name>
    <name evidence="4" type="ORF">ENF18_07005</name>
</gene>
<dbReference type="Gene3D" id="3.30.479.20">
    <property type="entry name" value="Elongation factor Ts, dimerisation domain"/>
    <property type="match status" value="1"/>
</dbReference>
<dbReference type="PANTHER" id="PTHR11741">
    <property type="entry name" value="ELONGATION FACTOR TS"/>
    <property type="match status" value="1"/>
</dbReference>
<accession>A0A7C0ZE58</accession>
<feature type="non-terminal residue" evidence="4">
    <location>
        <position position="1"/>
    </location>
</feature>
<keyword evidence="2" id="KW-0648">Protein biosynthesis</keyword>
<evidence type="ECO:0000313" key="4">
    <source>
        <dbReference type="EMBL" id="HDI83519.1"/>
    </source>
</evidence>
<organism evidence="4">
    <name type="scientific">candidate division WOR-3 bacterium</name>
    <dbReference type="NCBI Taxonomy" id="2052148"/>
    <lineage>
        <taxon>Bacteria</taxon>
        <taxon>Bacteria division WOR-3</taxon>
    </lineage>
</organism>
<protein>
    <submittedName>
        <fullName evidence="4">Elongation factor Ts</fullName>
    </submittedName>
</protein>
<dbReference type="EMBL" id="DQWE01000332">
    <property type="protein sequence ID" value="HDI83519.1"/>
    <property type="molecule type" value="Genomic_DNA"/>
</dbReference>
<dbReference type="InterPro" id="IPR014039">
    <property type="entry name" value="Transl_elong_EFTs/EF1B_dimer"/>
</dbReference>
<dbReference type="Pfam" id="PF00889">
    <property type="entry name" value="EF_TS"/>
    <property type="match status" value="1"/>
</dbReference>
<keyword evidence="1 4" id="KW-0251">Elongation factor</keyword>
<dbReference type="Proteomes" id="UP000885847">
    <property type="component" value="Unassembled WGS sequence"/>
</dbReference>